<organism evidence="1 2">
    <name type="scientific">Nemania bipapillata</name>
    <dbReference type="NCBI Taxonomy" id="110536"/>
    <lineage>
        <taxon>Eukaryota</taxon>
        <taxon>Fungi</taxon>
        <taxon>Dikarya</taxon>
        <taxon>Ascomycota</taxon>
        <taxon>Pezizomycotina</taxon>
        <taxon>Sordariomycetes</taxon>
        <taxon>Xylariomycetidae</taxon>
        <taxon>Xylariales</taxon>
        <taxon>Xylariaceae</taxon>
        <taxon>Nemania</taxon>
    </lineage>
</organism>
<evidence type="ECO:0000313" key="1">
    <source>
        <dbReference type="EMBL" id="KAJ8122827.1"/>
    </source>
</evidence>
<proteinExistence type="predicted"/>
<reference evidence="1" key="1">
    <citation type="submission" date="2022-11" db="EMBL/GenBank/DDBJ databases">
        <title>Genome Sequence of Nemania bipapillata.</title>
        <authorList>
            <person name="Buettner E."/>
        </authorList>
    </citation>
    <scope>NUCLEOTIDE SEQUENCE</scope>
    <source>
        <strain evidence="1">CP14</strain>
    </source>
</reference>
<dbReference type="EMBL" id="JAPESX010000167">
    <property type="protein sequence ID" value="KAJ8122827.1"/>
    <property type="molecule type" value="Genomic_DNA"/>
</dbReference>
<name>A0ACC2J5Q6_9PEZI</name>
<protein>
    <submittedName>
        <fullName evidence="1">Uncharacterized protein</fullName>
    </submittedName>
</protein>
<sequence>MKMSLSASQRFTEQIMEGFEQKVSQSTRSRKRQINNEEDDDNSNDNDRNDERVLKRARLTRKNLARFNKMVGTRTSGGPAPASIPLHSTATSSSAKPISTTSPSFDLKATKNGMLNQAFSKPPTNLENIHSSAIRVLFKWRAMRQPRLR</sequence>
<keyword evidence="2" id="KW-1185">Reference proteome</keyword>
<gene>
    <name evidence="1" type="ORF">ONZ43_g1075</name>
</gene>
<evidence type="ECO:0000313" key="2">
    <source>
        <dbReference type="Proteomes" id="UP001153334"/>
    </source>
</evidence>
<dbReference type="Proteomes" id="UP001153334">
    <property type="component" value="Unassembled WGS sequence"/>
</dbReference>
<accession>A0ACC2J5Q6</accession>
<comment type="caution">
    <text evidence="1">The sequence shown here is derived from an EMBL/GenBank/DDBJ whole genome shotgun (WGS) entry which is preliminary data.</text>
</comment>